<dbReference type="PATRIC" id="fig|1140003.3.peg.1359"/>
<dbReference type="Gene3D" id="1.10.260.40">
    <property type="entry name" value="lambda repressor-like DNA-binding domains"/>
    <property type="match status" value="1"/>
</dbReference>
<dbReference type="Proteomes" id="UP000015961">
    <property type="component" value="Unassembled WGS sequence"/>
</dbReference>
<dbReference type="STRING" id="1140003.OMY_01406"/>
<dbReference type="GO" id="GO:0003677">
    <property type="term" value="F:DNA binding"/>
    <property type="evidence" value="ECO:0007669"/>
    <property type="project" value="InterPro"/>
</dbReference>
<protein>
    <recommendedName>
        <fullName evidence="1">HTH cro/C1-type domain-containing protein</fullName>
    </recommendedName>
</protein>
<dbReference type="RefSeq" id="WP_016185854.1">
    <property type="nucleotide sequence ID" value="NZ_ASWO01000005.1"/>
</dbReference>
<dbReference type="Pfam" id="PF01381">
    <property type="entry name" value="HTH_3"/>
    <property type="match status" value="1"/>
</dbReference>
<dbReference type="OrthoDB" id="2168837at2"/>
<sequence length="196" mass="22591">MNNVDKQAVGQRIKSLRTQKGLTMEKFGELFEPPASKSIVSRWERGKTLPSSDRIKKISEIYGISTYYILYGKKTFEDLYQDSSDLQNKIKEIDVDNPEASVELLSFLASSIENSNTEFILEKIATIDLNNLSSSKIQLLKMTLELIESDIDNEFIYSMNRFLRLIIEFTDYGKNVSPLDRKFLINELETLKDILI</sequence>
<dbReference type="CDD" id="cd00093">
    <property type="entry name" value="HTH_XRE"/>
    <property type="match status" value="1"/>
</dbReference>
<feature type="domain" description="HTH cro/C1-type" evidence="1">
    <location>
        <begin position="13"/>
        <end position="69"/>
    </location>
</feature>
<evidence type="ECO:0000259" key="1">
    <source>
        <dbReference type="PROSITE" id="PS50943"/>
    </source>
</evidence>
<dbReference type="SUPFAM" id="SSF47413">
    <property type="entry name" value="lambda repressor-like DNA-binding domains"/>
    <property type="match status" value="1"/>
</dbReference>
<accession>S0NPY1</accession>
<dbReference type="SMART" id="SM00530">
    <property type="entry name" value="HTH_XRE"/>
    <property type="match status" value="1"/>
</dbReference>
<dbReference type="EMBL" id="ASWO01000005">
    <property type="protein sequence ID" value="EOT83552.1"/>
    <property type="molecule type" value="Genomic_DNA"/>
</dbReference>
<evidence type="ECO:0000313" key="2">
    <source>
        <dbReference type="EMBL" id="EOT83552.1"/>
    </source>
</evidence>
<organism evidence="2 3">
    <name type="scientific">Enterococcus sulfureus ATCC 49903</name>
    <dbReference type="NCBI Taxonomy" id="1140003"/>
    <lineage>
        <taxon>Bacteria</taxon>
        <taxon>Bacillati</taxon>
        <taxon>Bacillota</taxon>
        <taxon>Bacilli</taxon>
        <taxon>Lactobacillales</taxon>
        <taxon>Enterococcaceae</taxon>
        <taxon>Enterococcus</taxon>
    </lineage>
</organism>
<proteinExistence type="predicted"/>
<dbReference type="InterPro" id="IPR010982">
    <property type="entry name" value="Lambda_DNA-bd_dom_sf"/>
</dbReference>
<gene>
    <name evidence="2" type="ORF">I573_01274</name>
</gene>
<dbReference type="InterPro" id="IPR001387">
    <property type="entry name" value="Cro/C1-type_HTH"/>
</dbReference>
<keyword evidence="3" id="KW-1185">Reference proteome</keyword>
<reference evidence="2 3" key="1">
    <citation type="submission" date="2013-03" db="EMBL/GenBank/DDBJ databases">
        <title>The Genome Sequence of Enterococcus sulfureus ATCC_49903 (PacBio/Illumina hybrid assembly).</title>
        <authorList>
            <consortium name="The Broad Institute Genomics Platform"/>
            <consortium name="The Broad Institute Genome Sequencing Center for Infectious Disease"/>
            <person name="Earl A."/>
            <person name="Russ C."/>
            <person name="Gilmore M."/>
            <person name="Surin D."/>
            <person name="Walker B."/>
            <person name="Young S."/>
            <person name="Zeng Q."/>
            <person name="Gargeya S."/>
            <person name="Fitzgerald M."/>
            <person name="Haas B."/>
            <person name="Abouelleil A."/>
            <person name="Allen A.W."/>
            <person name="Alvarado L."/>
            <person name="Arachchi H.M."/>
            <person name="Berlin A.M."/>
            <person name="Chapman S.B."/>
            <person name="Gainer-Dewar J."/>
            <person name="Goldberg J."/>
            <person name="Griggs A."/>
            <person name="Gujja S."/>
            <person name="Hansen M."/>
            <person name="Howarth C."/>
            <person name="Imamovic A."/>
            <person name="Ireland A."/>
            <person name="Larimer J."/>
            <person name="McCowan C."/>
            <person name="Murphy C."/>
            <person name="Pearson M."/>
            <person name="Poon T.W."/>
            <person name="Priest M."/>
            <person name="Roberts A."/>
            <person name="Saif S."/>
            <person name="Shea T."/>
            <person name="Sisk P."/>
            <person name="Sykes S."/>
            <person name="Wortman J."/>
            <person name="Nusbaum C."/>
            <person name="Birren B."/>
        </authorList>
    </citation>
    <scope>NUCLEOTIDE SEQUENCE [LARGE SCALE GENOMIC DNA]</scope>
    <source>
        <strain evidence="2 3">ATCC 49903</strain>
    </source>
</reference>
<dbReference type="AlphaFoldDB" id="S0NPY1"/>
<dbReference type="eggNOG" id="COG2944">
    <property type="taxonomic scope" value="Bacteria"/>
</dbReference>
<comment type="caution">
    <text evidence="2">The sequence shown here is derived from an EMBL/GenBank/DDBJ whole genome shotgun (WGS) entry which is preliminary data.</text>
</comment>
<evidence type="ECO:0000313" key="3">
    <source>
        <dbReference type="Proteomes" id="UP000015961"/>
    </source>
</evidence>
<dbReference type="PROSITE" id="PS50943">
    <property type="entry name" value="HTH_CROC1"/>
    <property type="match status" value="1"/>
</dbReference>
<name>S0NPY1_9ENTE</name>